<dbReference type="InterPro" id="IPR048279">
    <property type="entry name" value="MdtK-like"/>
</dbReference>
<dbReference type="InterPro" id="IPR051327">
    <property type="entry name" value="MATE_MepA_subfamily"/>
</dbReference>
<dbReference type="EMBL" id="AZGD01000039">
    <property type="protein sequence ID" value="KRM19518.1"/>
    <property type="molecule type" value="Genomic_DNA"/>
</dbReference>
<keyword evidence="9" id="KW-0046">Antibiotic resistance</keyword>
<dbReference type="OrthoDB" id="9811110at2"/>
<comment type="subcellular location">
    <subcellularLocation>
        <location evidence="1">Cell membrane</location>
        <topology evidence="1">Multi-pass membrane protein</topology>
    </subcellularLocation>
</comment>
<dbReference type="PATRIC" id="fig|1423755.3.peg.1672"/>
<feature type="transmembrane region" description="Helical" evidence="10">
    <location>
        <begin position="194"/>
        <end position="211"/>
    </location>
</feature>
<feature type="transmembrane region" description="Helical" evidence="10">
    <location>
        <begin position="13"/>
        <end position="31"/>
    </location>
</feature>
<keyword evidence="5" id="KW-1003">Cell membrane</keyword>
<feature type="transmembrane region" description="Helical" evidence="10">
    <location>
        <begin position="236"/>
        <end position="258"/>
    </location>
</feature>
<feature type="transmembrane region" description="Helical" evidence="10">
    <location>
        <begin position="419"/>
        <end position="436"/>
    </location>
</feature>
<evidence type="ECO:0000256" key="1">
    <source>
        <dbReference type="ARBA" id="ARBA00004651"/>
    </source>
</evidence>
<dbReference type="NCBIfam" id="TIGR00797">
    <property type="entry name" value="matE"/>
    <property type="match status" value="1"/>
</dbReference>
<feature type="transmembrane region" description="Helical" evidence="10">
    <location>
        <begin position="313"/>
        <end position="334"/>
    </location>
</feature>
<evidence type="ECO:0000256" key="10">
    <source>
        <dbReference type="SAM" id="Phobius"/>
    </source>
</evidence>
<evidence type="ECO:0000256" key="9">
    <source>
        <dbReference type="ARBA" id="ARBA00023251"/>
    </source>
</evidence>
<feature type="transmembrane region" description="Helical" evidence="10">
    <location>
        <begin position="166"/>
        <end position="188"/>
    </location>
</feature>
<evidence type="ECO:0000256" key="4">
    <source>
        <dbReference type="ARBA" id="ARBA00022448"/>
    </source>
</evidence>
<dbReference type="AlphaFoldDB" id="A0A0R1WP44"/>
<keyword evidence="12" id="KW-1185">Reference proteome</keyword>
<reference evidence="11 12" key="1">
    <citation type="journal article" date="2015" name="Genome Announc.">
        <title>Expanding the biotechnology potential of lactobacilli through comparative genomics of 213 strains and associated genera.</title>
        <authorList>
            <person name="Sun Z."/>
            <person name="Harris H.M."/>
            <person name="McCann A."/>
            <person name="Guo C."/>
            <person name="Argimon S."/>
            <person name="Zhang W."/>
            <person name="Yang X."/>
            <person name="Jeffery I.B."/>
            <person name="Cooney J.C."/>
            <person name="Kagawa T.F."/>
            <person name="Liu W."/>
            <person name="Song Y."/>
            <person name="Salvetti E."/>
            <person name="Wrobel A."/>
            <person name="Rasinkangas P."/>
            <person name="Parkhill J."/>
            <person name="Rea M.C."/>
            <person name="O'Sullivan O."/>
            <person name="Ritari J."/>
            <person name="Douillard F.P."/>
            <person name="Paul Ross R."/>
            <person name="Yang R."/>
            <person name="Briner A.E."/>
            <person name="Felis G.E."/>
            <person name="de Vos W.M."/>
            <person name="Barrangou R."/>
            <person name="Klaenhammer T.R."/>
            <person name="Caufield P.W."/>
            <person name="Cui Y."/>
            <person name="Zhang H."/>
            <person name="O'Toole P.W."/>
        </authorList>
    </citation>
    <scope>NUCLEOTIDE SEQUENCE [LARGE SCALE GENOMIC DNA]</scope>
    <source>
        <strain evidence="11 12">DSM 18933</strain>
    </source>
</reference>
<dbReference type="CDD" id="cd13143">
    <property type="entry name" value="MATE_MepA_like"/>
    <property type="match status" value="1"/>
</dbReference>
<dbReference type="Proteomes" id="UP000051054">
    <property type="component" value="Unassembled WGS sequence"/>
</dbReference>
<keyword evidence="7 10" id="KW-1133">Transmembrane helix</keyword>
<feature type="transmembrane region" description="Helical" evidence="10">
    <location>
        <begin position="354"/>
        <end position="375"/>
    </location>
</feature>
<evidence type="ECO:0000256" key="7">
    <source>
        <dbReference type="ARBA" id="ARBA00022989"/>
    </source>
</evidence>
<keyword evidence="4" id="KW-0813">Transport</keyword>
<comment type="similarity">
    <text evidence="2">Belongs to the multi antimicrobial extrusion (MATE) (TC 2.A.66.1) family. MepA subfamily.</text>
</comment>
<dbReference type="GO" id="GO:0015297">
    <property type="term" value="F:antiporter activity"/>
    <property type="evidence" value="ECO:0007669"/>
    <property type="project" value="InterPro"/>
</dbReference>
<organism evidence="11 12">
    <name type="scientific">Ligilactobacillus hayakitensis DSM 18933 = JCM 14209</name>
    <dbReference type="NCBI Taxonomy" id="1423755"/>
    <lineage>
        <taxon>Bacteria</taxon>
        <taxon>Bacillati</taxon>
        <taxon>Bacillota</taxon>
        <taxon>Bacilli</taxon>
        <taxon>Lactobacillales</taxon>
        <taxon>Lactobacillaceae</taxon>
        <taxon>Ligilactobacillus</taxon>
    </lineage>
</organism>
<evidence type="ECO:0000256" key="6">
    <source>
        <dbReference type="ARBA" id="ARBA00022692"/>
    </source>
</evidence>
<dbReference type="Pfam" id="PF01554">
    <property type="entry name" value="MatE"/>
    <property type="match status" value="2"/>
</dbReference>
<feature type="transmembrane region" description="Helical" evidence="10">
    <location>
        <begin position="278"/>
        <end position="301"/>
    </location>
</feature>
<evidence type="ECO:0000256" key="8">
    <source>
        <dbReference type="ARBA" id="ARBA00023136"/>
    </source>
</evidence>
<dbReference type="PANTHER" id="PTHR43823">
    <property type="entry name" value="SPORULATION PROTEIN YKVU"/>
    <property type="match status" value="1"/>
</dbReference>
<evidence type="ECO:0000313" key="11">
    <source>
        <dbReference type="EMBL" id="KRM19518.1"/>
    </source>
</evidence>
<dbReference type="InterPro" id="IPR045070">
    <property type="entry name" value="MATE_MepA-like"/>
</dbReference>
<protein>
    <recommendedName>
        <fullName evidence="3">Multidrug export protein MepA</fullName>
    </recommendedName>
</protein>
<evidence type="ECO:0000256" key="2">
    <source>
        <dbReference type="ARBA" id="ARBA00008417"/>
    </source>
</evidence>
<dbReference type="InterPro" id="IPR002528">
    <property type="entry name" value="MATE_fam"/>
</dbReference>
<sequence length="439" mass="47858">MEELFEKMPVKKVYFKLAMPVVWGMVASMIYNLADTYFVAKTGNTKLIAGIAIGAPLFNFLIAVGDIFGLGASALISRLLGEKKLKDAASVSSFALYSAILTSLVLTGILLIFRDPIVKLLGATPETFAYARDFYSVIVLGSIFIVVSLVPGNIIRTEGLAMKSMIATISGTVLTIILDPIFIFGFGWGAKGVAFANVLGYILNTSLLLYFTHKDCQVATLDYRVMWISKEQVKQVLNIGFPASITNFMTAFGMAILNTHLAHYGSSQVAAMGIMQKIYLVVILVMVGFAFGAQPLIGYNYGAKNAQRFKEILRFDFMVQVIYATVLSIILMIFAPSLMKLFVSDSAIINEGTYMLRAFLCTTPFIGAGLVYTTVFQSTGNALGALTMSIARQGIVFLAVISLFSPLFGYHGVVWSQPVADVITFVIGFVIFKKLVKIK</sequence>
<feature type="transmembrane region" description="Helical" evidence="10">
    <location>
        <begin position="88"/>
        <end position="114"/>
    </location>
</feature>
<name>A0A0R1WP44_9LACO</name>
<dbReference type="eggNOG" id="COG0534">
    <property type="taxonomic scope" value="Bacteria"/>
</dbReference>
<feature type="transmembrane region" description="Helical" evidence="10">
    <location>
        <begin position="51"/>
        <end position="76"/>
    </location>
</feature>
<keyword evidence="8 10" id="KW-0472">Membrane</keyword>
<proteinExistence type="inferred from homology"/>
<keyword evidence="6 10" id="KW-0812">Transmembrane</keyword>
<evidence type="ECO:0000313" key="12">
    <source>
        <dbReference type="Proteomes" id="UP000051054"/>
    </source>
</evidence>
<dbReference type="GO" id="GO:0005886">
    <property type="term" value="C:plasma membrane"/>
    <property type="evidence" value="ECO:0007669"/>
    <property type="project" value="UniProtKB-SubCell"/>
</dbReference>
<accession>A0A0R1WP44</accession>
<dbReference type="PIRSF" id="PIRSF006603">
    <property type="entry name" value="DinF"/>
    <property type="match status" value="1"/>
</dbReference>
<feature type="transmembrane region" description="Helical" evidence="10">
    <location>
        <begin position="134"/>
        <end position="154"/>
    </location>
</feature>
<dbReference type="STRING" id="1423755.FC40_GL001582"/>
<dbReference type="RefSeq" id="WP_025022836.1">
    <property type="nucleotide sequence ID" value="NZ_AZGD01000039.1"/>
</dbReference>
<dbReference type="GO" id="GO:0046677">
    <property type="term" value="P:response to antibiotic"/>
    <property type="evidence" value="ECO:0007669"/>
    <property type="project" value="UniProtKB-KW"/>
</dbReference>
<comment type="caution">
    <text evidence="11">The sequence shown here is derived from an EMBL/GenBank/DDBJ whole genome shotgun (WGS) entry which is preliminary data.</text>
</comment>
<dbReference type="GO" id="GO:0042910">
    <property type="term" value="F:xenobiotic transmembrane transporter activity"/>
    <property type="evidence" value="ECO:0007669"/>
    <property type="project" value="InterPro"/>
</dbReference>
<gene>
    <name evidence="11" type="ORF">FC40_GL001582</name>
</gene>
<evidence type="ECO:0000256" key="5">
    <source>
        <dbReference type="ARBA" id="ARBA00022475"/>
    </source>
</evidence>
<evidence type="ECO:0000256" key="3">
    <source>
        <dbReference type="ARBA" id="ARBA00022106"/>
    </source>
</evidence>
<dbReference type="PANTHER" id="PTHR43823:SF3">
    <property type="entry name" value="MULTIDRUG EXPORT PROTEIN MEPA"/>
    <property type="match status" value="1"/>
</dbReference>